<evidence type="ECO:0000313" key="4">
    <source>
        <dbReference type="RefSeq" id="XP_022290951.1"/>
    </source>
</evidence>
<dbReference type="KEGG" id="cvn:111102483"/>
<feature type="compositionally biased region" description="Polar residues" evidence="1">
    <location>
        <begin position="330"/>
        <end position="345"/>
    </location>
</feature>
<keyword evidence="3" id="KW-1185">Reference proteome</keyword>
<dbReference type="Proteomes" id="UP000694844">
    <property type="component" value="Chromosome 7"/>
</dbReference>
<feature type="transmembrane region" description="Helical" evidence="2">
    <location>
        <begin position="181"/>
        <end position="203"/>
    </location>
</feature>
<accession>A0A8B8AI44</accession>
<feature type="region of interest" description="Disordered" evidence="1">
    <location>
        <begin position="211"/>
        <end position="239"/>
    </location>
</feature>
<evidence type="ECO:0000313" key="3">
    <source>
        <dbReference type="Proteomes" id="UP000694844"/>
    </source>
</evidence>
<name>A0A8B8AI44_CRAVI</name>
<keyword evidence="2" id="KW-1133">Transmembrane helix</keyword>
<organism evidence="3 4">
    <name type="scientific">Crassostrea virginica</name>
    <name type="common">Eastern oyster</name>
    <dbReference type="NCBI Taxonomy" id="6565"/>
    <lineage>
        <taxon>Eukaryota</taxon>
        <taxon>Metazoa</taxon>
        <taxon>Spiralia</taxon>
        <taxon>Lophotrochozoa</taxon>
        <taxon>Mollusca</taxon>
        <taxon>Bivalvia</taxon>
        <taxon>Autobranchia</taxon>
        <taxon>Pteriomorphia</taxon>
        <taxon>Ostreida</taxon>
        <taxon>Ostreoidea</taxon>
        <taxon>Ostreidae</taxon>
        <taxon>Crassostrea</taxon>
    </lineage>
</organism>
<dbReference type="GeneID" id="111102483"/>
<feature type="compositionally biased region" description="Basic and acidic residues" evidence="1">
    <location>
        <begin position="213"/>
        <end position="222"/>
    </location>
</feature>
<reference evidence="4" key="1">
    <citation type="submission" date="2025-08" db="UniProtKB">
        <authorList>
            <consortium name="RefSeq"/>
        </authorList>
    </citation>
    <scope>IDENTIFICATION</scope>
    <source>
        <tissue evidence="4">Whole sample</tissue>
    </source>
</reference>
<feature type="region of interest" description="Disordered" evidence="1">
    <location>
        <begin position="321"/>
        <end position="345"/>
    </location>
</feature>
<protein>
    <submittedName>
        <fullName evidence="4">Uncharacterized protein LOC111102483</fullName>
    </submittedName>
</protein>
<keyword evidence="2" id="KW-0472">Membrane</keyword>
<sequence length="345" mass="38655">MTVYEQGTVNNYINTTCNCTVTSHHTGKLTVKTKTCQNVITVMNITRTLNISLCNDEISIDVYPGSELFLNFKHVNRATTVSQIPHQIVSIFFQGQDGYRNGSFSVTCGSALRKITTPSKKSISTTFSFTGEITTRTSALPYPKDTVDELSSKPAINDDSTISDTVTHGHHSNHSKTKFPYMYVVAAGSLVVVAIIIFVFICIRRKNCAQNTSKDDRQEDRTYNNATNGIKRPENVDPGIQRLPSNPLYHSYQVNDDCGYSTCRNENFVFAEQLPDNPLYYLNQANVDKEDSKFEKDEARSLPLQDKNAVYAQPNKLARVSNANHDDSNESQIENVYDEVNTTID</sequence>
<dbReference type="AlphaFoldDB" id="A0A8B8AI44"/>
<proteinExistence type="predicted"/>
<gene>
    <name evidence="4" type="primary">LOC111102483</name>
</gene>
<feature type="region of interest" description="Disordered" evidence="1">
    <location>
        <begin position="150"/>
        <end position="174"/>
    </location>
</feature>
<evidence type="ECO:0000256" key="1">
    <source>
        <dbReference type="SAM" id="MobiDB-lite"/>
    </source>
</evidence>
<keyword evidence="2" id="KW-0812">Transmembrane</keyword>
<dbReference type="OrthoDB" id="6217028at2759"/>
<dbReference type="RefSeq" id="XP_022290951.1">
    <property type="nucleotide sequence ID" value="XM_022435243.1"/>
</dbReference>
<evidence type="ECO:0000256" key="2">
    <source>
        <dbReference type="SAM" id="Phobius"/>
    </source>
</evidence>